<organism evidence="2 3">
    <name type="scientific">Armillaria solidipes</name>
    <dbReference type="NCBI Taxonomy" id="1076256"/>
    <lineage>
        <taxon>Eukaryota</taxon>
        <taxon>Fungi</taxon>
        <taxon>Dikarya</taxon>
        <taxon>Basidiomycota</taxon>
        <taxon>Agaricomycotina</taxon>
        <taxon>Agaricomycetes</taxon>
        <taxon>Agaricomycetidae</taxon>
        <taxon>Agaricales</taxon>
        <taxon>Marasmiineae</taxon>
        <taxon>Physalacriaceae</taxon>
        <taxon>Armillaria</taxon>
    </lineage>
</organism>
<feature type="region of interest" description="Disordered" evidence="1">
    <location>
        <begin position="239"/>
        <end position="280"/>
    </location>
</feature>
<feature type="compositionally biased region" description="Polar residues" evidence="1">
    <location>
        <begin position="203"/>
        <end position="220"/>
    </location>
</feature>
<accession>A0A2H3B6U8</accession>
<dbReference type="Proteomes" id="UP000218334">
    <property type="component" value="Unassembled WGS sequence"/>
</dbReference>
<dbReference type="AlphaFoldDB" id="A0A2H3B6U8"/>
<feature type="region of interest" description="Disordered" evidence="1">
    <location>
        <begin position="200"/>
        <end position="224"/>
    </location>
</feature>
<sequence length="371" mass="39509">MAGAFQDLHQALLSPGASALVSSSDAASVAAPTITASLSLQLLHHRWVTLSPQLIKQLKHDSSHRNASPLPPVTGQDEFLGACPLSLICEEPPSPTTLPPPLPVEEQVTTIEELPPVNLMNVDKPPSLPQAYHPMTGAPLHSCSLVVIQSKGKKGKDKGKSKATAPAPEPARSLSPVIVPPVSAIREELSLPKKNLKRKCSTAAASSSEAGPSTQVTGSHPTHACSATAKAAHIPDIQTNTESAEAGPSVKKPCFSPEKAAKPKSSKPPKTAAPTPQDSNQMFCGCPKQQFLAAEPTQAQDPDVVGIPIDRHNSRVELENYHFGDLITAPDKFFDPVRYGHKNGTYGACSFHYTFYVHTPNVPTVQPWLYI</sequence>
<dbReference type="STRING" id="1076256.A0A2H3B6U8"/>
<evidence type="ECO:0000313" key="2">
    <source>
        <dbReference type="EMBL" id="PBK66591.1"/>
    </source>
</evidence>
<feature type="region of interest" description="Disordered" evidence="1">
    <location>
        <begin position="151"/>
        <end position="179"/>
    </location>
</feature>
<gene>
    <name evidence="2" type="ORF">ARMSODRAFT_977492</name>
</gene>
<feature type="compositionally biased region" description="Basic residues" evidence="1">
    <location>
        <begin position="151"/>
        <end position="161"/>
    </location>
</feature>
<protein>
    <submittedName>
        <fullName evidence="2">Uncharacterized protein</fullName>
    </submittedName>
</protein>
<dbReference type="EMBL" id="KZ293440">
    <property type="protein sequence ID" value="PBK66591.1"/>
    <property type="molecule type" value="Genomic_DNA"/>
</dbReference>
<keyword evidence="3" id="KW-1185">Reference proteome</keyword>
<name>A0A2H3B6U8_9AGAR</name>
<reference evidence="3" key="1">
    <citation type="journal article" date="2017" name="Nat. Ecol. Evol.">
        <title>Genome expansion and lineage-specific genetic innovations in the forest pathogenic fungi Armillaria.</title>
        <authorList>
            <person name="Sipos G."/>
            <person name="Prasanna A.N."/>
            <person name="Walter M.C."/>
            <person name="O'Connor E."/>
            <person name="Balint B."/>
            <person name="Krizsan K."/>
            <person name="Kiss B."/>
            <person name="Hess J."/>
            <person name="Varga T."/>
            <person name="Slot J."/>
            <person name="Riley R."/>
            <person name="Boka B."/>
            <person name="Rigling D."/>
            <person name="Barry K."/>
            <person name="Lee J."/>
            <person name="Mihaltcheva S."/>
            <person name="LaButti K."/>
            <person name="Lipzen A."/>
            <person name="Waldron R."/>
            <person name="Moloney N.M."/>
            <person name="Sperisen C."/>
            <person name="Kredics L."/>
            <person name="Vagvoelgyi C."/>
            <person name="Patrignani A."/>
            <person name="Fitzpatrick D."/>
            <person name="Nagy I."/>
            <person name="Doyle S."/>
            <person name="Anderson J.B."/>
            <person name="Grigoriev I.V."/>
            <person name="Gueldener U."/>
            <person name="Muensterkoetter M."/>
            <person name="Nagy L.G."/>
        </authorList>
    </citation>
    <scope>NUCLEOTIDE SEQUENCE [LARGE SCALE GENOMIC DNA]</scope>
    <source>
        <strain evidence="3">28-4</strain>
    </source>
</reference>
<proteinExistence type="predicted"/>
<evidence type="ECO:0000313" key="3">
    <source>
        <dbReference type="Proteomes" id="UP000218334"/>
    </source>
</evidence>
<evidence type="ECO:0000256" key="1">
    <source>
        <dbReference type="SAM" id="MobiDB-lite"/>
    </source>
</evidence>